<organism evidence="1 2">
    <name type="scientific">Trifolium medium</name>
    <dbReference type="NCBI Taxonomy" id="97028"/>
    <lineage>
        <taxon>Eukaryota</taxon>
        <taxon>Viridiplantae</taxon>
        <taxon>Streptophyta</taxon>
        <taxon>Embryophyta</taxon>
        <taxon>Tracheophyta</taxon>
        <taxon>Spermatophyta</taxon>
        <taxon>Magnoliopsida</taxon>
        <taxon>eudicotyledons</taxon>
        <taxon>Gunneridae</taxon>
        <taxon>Pentapetalae</taxon>
        <taxon>rosids</taxon>
        <taxon>fabids</taxon>
        <taxon>Fabales</taxon>
        <taxon>Fabaceae</taxon>
        <taxon>Papilionoideae</taxon>
        <taxon>50 kb inversion clade</taxon>
        <taxon>NPAAA clade</taxon>
        <taxon>Hologalegina</taxon>
        <taxon>IRL clade</taxon>
        <taxon>Trifolieae</taxon>
        <taxon>Trifolium</taxon>
    </lineage>
</organism>
<feature type="non-terminal residue" evidence="1">
    <location>
        <position position="1"/>
    </location>
</feature>
<dbReference type="AlphaFoldDB" id="A0A392TL05"/>
<evidence type="ECO:0000313" key="2">
    <source>
        <dbReference type="Proteomes" id="UP000265520"/>
    </source>
</evidence>
<name>A0A392TL05_9FABA</name>
<feature type="non-terminal residue" evidence="1">
    <location>
        <position position="88"/>
    </location>
</feature>
<evidence type="ECO:0000313" key="1">
    <source>
        <dbReference type="EMBL" id="MCI60810.1"/>
    </source>
</evidence>
<sequence length="88" mass="10246">LEEEWEREIDICLKNLNACRVDENPKLEEIFEEKAKEEAKVEGMVPELKQLPAHLKYVFLGDDASYPAIISSSLTRVEEEKLLRVLWS</sequence>
<dbReference type="Proteomes" id="UP000265520">
    <property type="component" value="Unassembled WGS sequence"/>
</dbReference>
<dbReference type="EMBL" id="LXQA010588445">
    <property type="protein sequence ID" value="MCI60810.1"/>
    <property type="molecule type" value="Genomic_DNA"/>
</dbReference>
<accession>A0A392TL05</accession>
<reference evidence="1 2" key="1">
    <citation type="journal article" date="2018" name="Front. Plant Sci.">
        <title>Red Clover (Trifolium pratense) and Zigzag Clover (T. medium) - A Picture of Genomic Similarities and Differences.</title>
        <authorList>
            <person name="Dluhosova J."/>
            <person name="Istvanek J."/>
            <person name="Nedelnik J."/>
            <person name="Repkova J."/>
        </authorList>
    </citation>
    <scope>NUCLEOTIDE SEQUENCE [LARGE SCALE GENOMIC DNA]</scope>
    <source>
        <strain evidence="2">cv. 10/8</strain>
        <tissue evidence="1">Leaf</tissue>
    </source>
</reference>
<keyword evidence="2" id="KW-1185">Reference proteome</keyword>
<protein>
    <submittedName>
        <fullName evidence="1">Uncharacterized protein</fullName>
    </submittedName>
</protein>
<comment type="caution">
    <text evidence="1">The sequence shown here is derived from an EMBL/GenBank/DDBJ whole genome shotgun (WGS) entry which is preliminary data.</text>
</comment>
<proteinExistence type="predicted"/>